<dbReference type="InterPro" id="IPR000719">
    <property type="entry name" value="Prot_kinase_dom"/>
</dbReference>
<name>A0A2I1FWU6_9GLOM</name>
<protein>
    <submittedName>
        <fullName evidence="6">Kinase-like protein</fullName>
    </submittedName>
</protein>
<dbReference type="Proteomes" id="UP000234323">
    <property type="component" value="Unassembled WGS sequence"/>
</dbReference>
<evidence type="ECO:0000313" key="7">
    <source>
        <dbReference type="Proteomes" id="UP000234323"/>
    </source>
</evidence>
<evidence type="ECO:0000256" key="2">
    <source>
        <dbReference type="ARBA" id="ARBA00022741"/>
    </source>
</evidence>
<dbReference type="VEuPathDB" id="FungiDB:FUN_004593"/>
<evidence type="ECO:0000256" key="3">
    <source>
        <dbReference type="ARBA" id="ARBA00022777"/>
    </source>
</evidence>
<comment type="caution">
    <text evidence="6">The sequence shown here is derived from an EMBL/GenBank/DDBJ whole genome shotgun (WGS) entry which is preliminary data.</text>
</comment>
<dbReference type="GO" id="GO:0005524">
    <property type="term" value="F:ATP binding"/>
    <property type="evidence" value="ECO:0007669"/>
    <property type="project" value="UniProtKB-KW"/>
</dbReference>
<keyword evidence="2" id="KW-0547">Nucleotide-binding</keyword>
<dbReference type="Gene3D" id="1.10.510.10">
    <property type="entry name" value="Transferase(Phosphotransferase) domain 1"/>
    <property type="match status" value="1"/>
</dbReference>
<evidence type="ECO:0000256" key="1">
    <source>
        <dbReference type="ARBA" id="ARBA00022679"/>
    </source>
</evidence>
<reference evidence="6 7" key="1">
    <citation type="submission" date="2015-10" db="EMBL/GenBank/DDBJ databases">
        <title>Genome analyses suggest a sexual origin of heterokaryosis in a supposedly ancient asexual fungus.</title>
        <authorList>
            <person name="Ropars J."/>
            <person name="Sedzielewska K."/>
            <person name="Noel J."/>
            <person name="Charron P."/>
            <person name="Farinelli L."/>
            <person name="Marton T."/>
            <person name="Kruger M."/>
            <person name="Pelin A."/>
            <person name="Brachmann A."/>
            <person name="Corradi N."/>
        </authorList>
    </citation>
    <scope>NUCLEOTIDE SEQUENCE [LARGE SCALE GENOMIC DNA]</scope>
    <source>
        <strain evidence="6 7">A4</strain>
    </source>
</reference>
<evidence type="ECO:0000256" key="4">
    <source>
        <dbReference type="ARBA" id="ARBA00022840"/>
    </source>
</evidence>
<keyword evidence="7" id="KW-1185">Reference proteome</keyword>
<dbReference type="SUPFAM" id="SSF56112">
    <property type="entry name" value="Protein kinase-like (PK-like)"/>
    <property type="match status" value="1"/>
</dbReference>
<evidence type="ECO:0000313" key="6">
    <source>
        <dbReference type="EMBL" id="PKY38848.1"/>
    </source>
</evidence>
<dbReference type="GO" id="GO:0004674">
    <property type="term" value="F:protein serine/threonine kinase activity"/>
    <property type="evidence" value="ECO:0007669"/>
    <property type="project" value="TreeGrafter"/>
</dbReference>
<dbReference type="PROSITE" id="PS50011">
    <property type="entry name" value="PROTEIN_KINASE_DOM"/>
    <property type="match status" value="1"/>
</dbReference>
<dbReference type="PANTHER" id="PTHR44329:SF288">
    <property type="entry name" value="MITOGEN-ACTIVATED PROTEIN KINASE KINASE KINASE 20"/>
    <property type="match status" value="1"/>
</dbReference>
<dbReference type="EMBL" id="LLXI01000042">
    <property type="protein sequence ID" value="PKY38848.1"/>
    <property type="molecule type" value="Genomic_DNA"/>
</dbReference>
<feature type="domain" description="Protein kinase" evidence="5">
    <location>
        <begin position="77"/>
        <end position="357"/>
    </location>
</feature>
<organism evidence="6 7">
    <name type="scientific">Rhizophagus irregularis</name>
    <dbReference type="NCBI Taxonomy" id="588596"/>
    <lineage>
        <taxon>Eukaryota</taxon>
        <taxon>Fungi</taxon>
        <taxon>Fungi incertae sedis</taxon>
        <taxon>Mucoromycota</taxon>
        <taxon>Glomeromycotina</taxon>
        <taxon>Glomeromycetes</taxon>
        <taxon>Glomerales</taxon>
        <taxon>Glomeraceae</taxon>
        <taxon>Rhizophagus</taxon>
    </lineage>
</organism>
<dbReference type="PANTHER" id="PTHR44329">
    <property type="entry name" value="SERINE/THREONINE-PROTEIN KINASE TNNI3K-RELATED"/>
    <property type="match status" value="1"/>
</dbReference>
<evidence type="ECO:0000259" key="5">
    <source>
        <dbReference type="PROSITE" id="PS50011"/>
    </source>
</evidence>
<accession>A0A2I1FWU6</accession>
<dbReference type="InterPro" id="IPR001245">
    <property type="entry name" value="Ser-Thr/Tyr_kinase_cat_dom"/>
</dbReference>
<gene>
    <name evidence="6" type="ORF">RhiirA4_451928</name>
</gene>
<proteinExistence type="predicted"/>
<dbReference type="Pfam" id="PF07714">
    <property type="entry name" value="PK_Tyr_Ser-Thr"/>
    <property type="match status" value="1"/>
</dbReference>
<keyword evidence="1" id="KW-0808">Transferase</keyword>
<dbReference type="VEuPathDB" id="FungiDB:RhiirA1_507173"/>
<keyword evidence="4" id="KW-0067">ATP-binding</keyword>
<dbReference type="InterPro" id="IPR051681">
    <property type="entry name" value="Ser/Thr_Kinases-Pseudokinases"/>
</dbReference>
<dbReference type="VEuPathDB" id="FungiDB:RhiirFUN_006746"/>
<dbReference type="AlphaFoldDB" id="A0A2I1FWU6"/>
<keyword evidence="3 6" id="KW-0418">Kinase</keyword>
<sequence length="403" mass="46821">MKFIDIMEEYNIPKDCPECGKPRISLGWCKDCETNSMKENFLYWTSENKKIDELIHHTQLNASQTCDYLEWIPFEKFEMVKYIGNGGFSNVYSALWLEGPRWIWDDGAQEWTRAGPTYVVLKRLNNSLNISSSYIDQVKTHHKCLQSDLLAETFGITKDPTSNYMIVMKYYVSGNLYQFLDRHNGILSWKDIIDILQRIARGLERIHIEGKIHRNLHGGNLLIEDDEISTDATDARISDVGLYGPSNIIKNENPNQIYGVLPYVAPEVLRGKNYSTASDIFSFGIIMNTLATGQRPWYNRAHDINLAENICDGKRLEIPDDTPEFYAELIRKCCDNEPEKRPTASHICKTLSRNNLLCDYDYYDEKKRYKIHSHHLKIHPQAYYTSRLLYFPELSNMTINQKG</sequence>
<dbReference type="InterPro" id="IPR011009">
    <property type="entry name" value="Kinase-like_dom_sf"/>
</dbReference>